<name>A0AAW2JC45_SESRA</name>
<dbReference type="InterPro" id="IPR007818">
    <property type="entry name" value="SHI"/>
</dbReference>
<dbReference type="GO" id="GO:0003677">
    <property type="term" value="F:DNA binding"/>
    <property type="evidence" value="ECO:0007669"/>
    <property type="project" value="TreeGrafter"/>
</dbReference>
<evidence type="ECO:0000313" key="1">
    <source>
        <dbReference type="EMBL" id="KAL0291787.1"/>
    </source>
</evidence>
<dbReference type="GO" id="GO:0005634">
    <property type="term" value="C:nucleus"/>
    <property type="evidence" value="ECO:0007669"/>
    <property type="project" value="TreeGrafter"/>
</dbReference>
<comment type="caution">
    <text evidence="1">The sequence shown here is derived from an EMBL/GenBank/DDBJ whole genome shotgun (WGS) entry which is preliminary data.</text>
</comment>
<dbReference type="GO" id="GO:0003700">
    <property type="term" value="F:DNA-binding transcription factor activity"/>
    <property type="evidence" value="ECO:0007669"/>
    <property type="project" value="InterPro"/>
</dbReference>
<reference evidence="1" key="1">
    <citation type="submission" date="2020-06" db="EMBL/GenBank/DDBJ databases">
        <authorList>
            <person name="Li T."/>
            <person name="Hu X."/>
            <person name="Zhang T."/>
            <person name="Song X."/>
            <person name="Zhang H."/>
            <person name="Dai N."/>
            <person name="Sheng W."/>
            <person name="Hou X."/>
            <person name="Wei L."/>
        </authorList>
    </citation>
    <scope>NUCLEOTIDE SEQUENCE</scope>
    <source>
        <strain evidence="1">G02</strain>
        <tissue evidence="1">Leaf</tissue>
    </source>
</reference>
<accession>A0AAW2JC45</accession>
<organism evidence="1">
    <name type="scientific">Sesamum radiatum</name>
    <name type="common">Black benniseed</name>
    <dbReference type="NCBI Taxonomy" id="300843"/>
    <lineage>
        <taxon>Eukaryota</taxon>
        <taxon>Viridiplantae</taxon>
        <taxon>Streptophyta</taxon>
        <taxon>Embryophyta</taxon>
        <taxon>Tracheophyta</taxon>
        <taxon>Spermatophyta</taxon>
        <taxon>Magnoliopsida</taxon>
        <taxon>eudicotyledons</taxon>
        <taxon>Gunneridae</taxon>
        <taxon>Pentapetalae</taxon>
        <taxon>asterids</taxon>
        <taxon>lamiids</taxon>
        <taxon>Lamiales</taxon>
        <taxon>Pedaliaceae</taxon>
        <taxon>Sesamum</taxon>
    </lineage>
</organism>
<dbReference type="NCBIfam" id="TIGR01624">
    <property type="entry name" value="LRP1_Cterm"/>
    <property type="match status" value="1"/>
</dbReference>
<gene>
    <name evidence="1" type="ORF">Sradi_7013300</name>
</gene>
<dbReference type="EMBL" id="JACGWJ010000497">
    <property type="protein sequence ID" value="KAL0291787.1"/>
    <property type="molecule type" value="Genomic_DNA"/>
</dbReference>
<dbReference type="GO" id="GO:0045893">
    <property type="term" value="P:positive regulation of DNA-templated transcription"/>
    <property type="evidence" value="ECO:0007669"/>
    <property type="project" value="TreeGrafter"/>
</dbReference>
<proteinExistence type="predicted"/>
<dbReference type="AlphaFoldDB" id="A0AAW2JC45"/>
<dbReference type="PANTHER" id="PTHR31604:SF2">
    <property type="entry name" value="PROTEIN SHI RELATED SEQUENCE 7"/>
    <property type="match status" value="1"/>
</dbReference>
<protein>
    <submittedName>
        <fullName evidence="1">Protein SHI RELATED SEQUENCE 7</fullName>
    </submittedName>
</protein>
<dbReference type="PANTHER" id="PTHR31604">
    <property type="entry name" value="PROTEIN LATERAL ROOT PRIMORDIUM 1"/>
    <property type="match status" value="1"/>
</dbReference>
<sequence length="135" mass="14660">MVDQFAYQTSVSIGGHVFTGILYDQGPEDQLEESGNYVTGESSSAAAAAAAAYCTSTLILSTELLVQSLLPPTYLFLCSCRYYFTVLSIPKILIQPVCLASGVYRAQLELDLELELQILNFAEIGIKLFPPILAI</sequence>
<dbReference type="Pfam" id="PF05142">
    <property type="entry name" value="DUF702"/>
    <property type="match status" value="1"/>
</dbReference>
<dbReference type="InterPro" id="IPR006511">
    <property type="entry name" value="SHI_C"/>
</dbReference>
<reference evidence="1" key="2">
    <citation type="journal article" date="2024" name="Plant">
        <title>Genomic evolution and insights into agronomic trait innovations of Sesamum species.</title>
        <authorList>
            <person name="Miao H."/>
            <person name="Wang L."/>
            <person name="Qu L."/>
            <person name="Liu H."/>
            <person name="Sun Y."/>
            <person name="Le M."/>
            <person name="Wang Q."/>
            <person name="Wei S."/>
            <person name="Zheng Y."/>
            <person name="Lin W."/>
            <person name="Duan Y."/>
            <person name="Cao H."/>
            <person name="Xiong S."/>
            <person name="Wang X."/>
            <person name="Wei L."/>
            <person name="Li C."/>
            <person name="Ma Q."/>
            <person name="Ju M."/>
            <person name="Zhao R."/>
            <person name="Li G."/>
            <person name="Mu C."/>
            <person name="Tian Q."/>
            <person name="Mei H."/>
            <person name="Zhang T."/>
            <person name="Gao T."/>
            <person name="Zhang H."/>
        </authorList>
    </citation>
    <scope>NUCLEOTIDE SEQUENCE</scope>
    <source>
        <strain evidence="1">G02</strain>
    </source>
</reference>